<dbReference type="CDD" id="cd04782">
    <property type="entry name" value="HTH_BltR"/>
    <property type="match status" value="1"/>
</dbReference>
<keyword evidence="1" id="KW-0238">DNA-binding</keyword>
<dbReference type="RefSeq" id="WP_161831492.1">
    <property type="nucleotide sequence ID" value="NZ_AP028127.1"/>
</dbReference>
<dbReference type="PANTHER" id="PTHR30204:SF85">
    <property type="entry name" value="MULTIDRUG-EFFLUX TRANSPORTER 2 REGULATOR"/>
    <property type="match status" value="1"/>
</dbReference>
<dbReference type="Pfam" id="PF13411">
    <property type="entry name" value="MerR_1"/>
    <property type="match status" value="1"/>
</dbReference>
<feature type="domain" description="HTH merR-type" evidence="2">
    <location>
        <begin position="4"/>
        <end position="73"/>
    </location>
</feature>
<reference evidence="3" key="1">
    <citation type="journal article" date="2024" name="Int. J. Syst. Evol. Microbiol.">
        <title>Turicibacter faecis sp. nov., isolated from faeces of heart failure mouse model.</title>
        <authorList>
            <person name="Imamura Y."/>
            <person name="Motooka D."/>
            <person name="Nakajima Y."/>
            <person name="Ito S."/>
            <person name="Kitakaze M."/>
            <person name="Iida T."/>
            <person name="Nakamura S."/>
        </authorList>
    </citation>
    <scope>NUCLEOTIDE SEQUENCE</scope>
    <source>
        <strain evidence="3">TC023</strain>
    </source>
</reference>
<dbReference type="InterPro" id="IPR009061">
    <property type="entry name" value="DNA-bd_dom_put_sf"/>
</dbReference>
<evidence type="ECO:0000259" key="2">
    <source>
        <dbReference type="PROSITE" id="PS50937"/>
    </source>
</evidence>
<dbReference type="InterPro" id="IPR011256">
    <property type="entry name" value="Reg_factor_effector_dom_sf"/>
</dbReference>
<evidence type="ECO:0000313" key="3">
    <source>
        <dbReference type="EMBL" id="BEH92027.1"/>
    </source>
</evidence>
<keyword evidence="4" id="KW-1185">Reference proteome</keyword>
<evidence type="ECO:0000313" key="4">
    <source>
        <dbReference type="Proteomes" id="UP001432099"/>
    </source>
</evidence>
<dbReference type="SMART" id="SM00422">
    <property type="entry name" value="HTH_MERR"/>
    <property type="match status" value="1"/>
</dbReference>
<dbReference type="Proteomes" id="UP001432099">
    <property type="component" value="Chromosome"/>
</dbReference>
<organism evidence="3 4">
    <name type="scientific">Turicibacter faecis</name>
    <dbReference type="NCBI Taxonomy" id="2963365"/>
    <lineage>
        <taxon>Bacteria</taxon>
        <taxon>Bacillati</taxon>
        <taxon>Bacillota</taxon>
        <taxon>Erysipelotrichia</taxon>
        <taxon>Erysipelotrichales</taxon>
        <taxon>Turicibacteraceae</taxon>
        <taxon>Turicibacter</taxon>
    </lineage>
</organism>
<dbReference type="Gene3D" id="3.20.80.10">
    <property type="entry name" value="Regulatory factor, effector binding domain"/>
    <property type="match status" value="1"/>
</dbReference>
<dbReference type="PROSITE" id="PS50937">
    <property type="entry name" value="HTH_MERR_2"/>
    <property type="match status" value="1"/>
</dbReference>
<dbReference type="PANTHER" id="PTHR30204">
    <property type="entry name" value="REDOX-CYCLING DRUG-SENSING TRANSCRIPTIONAL ACTIVATOR SOXR"/>
    <property type="match status" value="1"/>
</dbReference>
<dbReference type="SUPFAM" id="SSF55136">
    <property type="entry name" value="Probable bacterial effector-binding domain"/>
    <property type="match status" value="1"/>
</dbReference>
<proteinExistence type="predicted"/>
<dbReference type="EMBL" id="AP028127">
    <property type="protein sequence ID" value="BEH92027.1"/>
    <property type="molecule type" value="Genomic_DNA"/>
</dbReference>
<dbReference type="Gene3D" id="1.10.1660.10">
    <property type="match status" value="1"/>
</dbReference>
<protein>
    <submittedName>
        <fullName evidence="3">MerR family transcriptional regulator</fullName>
    </submittedName>
</protein>
<accession>A0ABM8IL65</accession>
<dbReference type="InterPro" id="IPR000551">
    <property type="entry name" value="MerR-type_HTH_dom"/>
</dbReference>
<dbReference type="InterPro" id="IPR047057">
    <property type="entry name" value="MerR_fam"/>
</dbReference>
<gene>
    <name evidence="3" type="ORF">T23_21290</name>
</gene>
<sequence>MKQYITTGEFAKLWGIKKQTLFHYDDIGIFQPIIKQENGYRYYSYQQFEVFGVITALKELGMSLKEIKAYLDSRSPENLSQLFLQKIEDIDREIEYLKKIKHFMKEKIEITEQAITINKDAIECLHLEEEYLTLSPPLDYTSHHGFFNHLAEFMQERGLNYLSAIGCMIDEEHLNSSEYGHYSYLYSKSDKRKERAPLFLKPRGTYLMAYHQGDYELSYQTYDRIKAFAKANHLEFEGYAYEEFILDEVSVKGYENYLLKIQIKIKD</sequence>
<name>A0ABM8IL65_9FIRM</name>
<dbReference type="SUPFAM" id="SSF46955">
    <property type="entry name" value="Putative DNA-binding domain"/>
    <property type="match status" value="1"/>
</dbReference>
<evidence type="ECO:0000256" key="1">
    <source>
        <dbReference type="ARBA" id="ARBA00023125"/>
    </source>
</evidence>